<dbReference type="AlphaFoldDB" id="A0A327KEF4"/>
<dbReference type="Gene3D" id="1.25.40.10">
    <property type="entry name" value="Tetratricopeptide repeat domain"/>
    <property type="match status" value="1"/>
</dbReference>
<sequence>AVATGVAVGAVVALAAAAQVVPQVIRPDLVFRRAPPTVAVTAIVDASGDPRGAGVAADVSARLTDGFARIDTIRVVAPRVAESTPRAEPAALSRASSEYELRGELQRAERTWVLRARMIRTATGEVQAVATVSVDADTQDPQLQPSRLAAGVGHPLARRLNETLETGGATATTTTTVASAGRTKVVIEQATAAINQTSRERFGMAQTMLKDALAAEPDNVDLAVALAALQMRGIQMVWYTPDEAAAAEAQAGAALARALAAKPNSIAVLETQCRFLSATNRFVESLVSCARAASLDPWNGLALYLIGLGQLHLGRFEDALATFRQADQFDTPAVSRWTWRLGAGWAELMLGRADDAVPWIEQSIAITPGSGRSHMLLAAALQQTGRTDAARTAMQEGLRLRPGTTSKTVAPPIRSASPLFVEESARLIALMVAAGLPEE</sequence>
<keyword evidence="2" id="KW-1185">Reference proteome</keyword>
<dbReference type="Pfam" id="PF13181">
    <property type="entry name" value="TPR_8"/>
    <property type="match status" value="1"/>
</dbReference>
<organism evidence="1 2">
    <name type="scientific">Rhodoplanes elegans</name>
    <dbReference type="NCBI Taxonomy" id="29408"/>
    <lineage>
        <taxon>Bacteria</taxon>
        <taxon>Pseudomonadati</taxon>
        <taxon>Pseudomonadota</taxon>
        <taxon>Alphaproteobacteria</taxon>
        <taxon>Hyphomicrobiales</taxon>
        <taxon>Nitrobacteraceae</taxon>
        <taxon>Rhodoplanes</taxon>
    </lineage>
</organism>
<dbReference type="RefSeq" id="WP_111358351.1">
    <property type="nucleotide sequence ID" value="NZ_NPEU01000206.1"/>
</dbReference>
<dbReference type="EMBL" id="NPEU01000206">
    <property type="protein sequence ID" value="RAI36767.1"/>
    <property type="molecule type" value="Genomic_DNA"/>
</dbReference>
<dbReference type="InterPro" id="IPR019734">
    <property type="entry name" value="TPR_rpt"/>
</dbReference>
<reference evidence="1 2" key="1">
    <citation type="submission" date="2017-07" db="EMBL/GenBank/DDBJ databases">
        <title>Draft Genome Sequences of Select Purple Nonsulfur Bacteria.</title>
        <authorList>
            <person name="Lasarre B."/>
            <person name="Mckinlay J.B."/>
        </authorList>
    </citation>
    <scope>NUCLEOTIDE SEQUENCE [LARGE SCALE GENOMIC DNA]</scope>
    <source>
        <strain evidence="1 2">DSM 11907</strain>
    </source>
</reference>
<gene>
    <name evidence="1" type="ORF">CH338_17130</name>
</gene>
<protein>
    <submittedName>
        <fullName evidence="1">Transcriptional regulator CadC</fullName>
    </submittedName>
</protein>
<proteinExistence type="predicted"/>
<name>A0A327KEF4_9BRAD</name>
<dbReference type="InterPro" id="IPR011990">
    <property type="entry name" value="TPR-like_helical_dom_sf"/>
</dbReference>
<feature type="non-terminal residue" evidence="1">
    <location>
        <position position="1"/>
    </location>
</feature>
<accession>A0A327KEF4</accession>
<comment type="caution">
    <text evidence="1">The sequence shown here is derived from an EMBL/GenBank/DDBJ whole genome shotgun (WGS) entry which is preliminary data.</text>
</comment>
<dbReference type="Proteomes" id="UP000248863">
    <property type="component" value="Unassembled WGS sequence"/>
</dbReference>
<evidence type="ECO:0000313" key="2">
    <source>
        <dbReference type="Proteomes" id="UP000248863"/>
    </source>
</evidence>
<dbReference type="OrthoDB" id="54411at2"/>
<dbReference type="SUPFAM" id="SSF48452">
    <property type="entry name" value="TPR-like"/>
    <property type="match status" value="1"/>
</dbReference>
<evidence type="ECO:0000313" key="1">
    <source>
        <dbReference type="EMBL" id="RAI36767.1"/>
    </source>
</evidence>